<name>A0A2G5EZL0_AQUCA</name>
<organism evidence="1 2">
    <name type="scientific">Aquilegia coerulea</name>
    <name type="common">Rocky mountain columbine</name>
    <dbReference type="NCBI Taxonomy" id="218851"/>
    <lineage>
        <taxon>Eukaryota</taxon>
        <taxon>Viridiplantae</taxon>
        <taxon>Streptophyta</taxon>
        <taxon>Embryophyta</taxon>
        <taxon>Tracheophyta</taxon>
        <taxon>Spermatophyta</taxon>
        <taxon>Magnoliopsida</taxon>
        <taxon>Ranunculales</taxon>
        <taxon>Ranunculaceae</taxon>
        <taxon>Thalictroideae</taxon>
        <taxon>Aquilegia</taxon>
    </lineage>
</organism>
<gene>
    <name evidence="1" type="ORF">AQUCO_00300607v1</name>
</gene>
<accession>A0A2G5EZL0</accession>
<proteinExistence type="predicted"/>
<protein>
    <submittedName>
        <fullName evidence="1">Uncharacterized protein</fullName>
    </submittedName>
</protein>
<sequence>MLWNGCLVRPMERSVVYKPFTIDLYFMIRAIDIYILQLSVSASISHYDNNNNIKHWPLSTIRVLLSSHYEVHIRVNLLTNECIYNSMLLPYQMF</sequence>
<keyword evidence="2" id="KW-1185">Reference proteome</keyword>
<dbReference type="EMBL" id="KZ305020">
    <property type="protein sequence ID" value="PIA61188.1"/>
    <property type="molecule type" value="Genomic_DNA"/>
</dbReference>
<dbReference type="Proteomes" id="UP000230069">
    <property type="component" value="Unassembled WGS sequence"/>
</dbReference>
<dbReference type="InParanoid" id="A0A2G5EZL0"/>
<dbReference type="AlphaFoldDB" id="A0A2G5EZL0"/>
<evidence type="ECO:0000313" key="2">
    <source>
        <dbReference type="Proteomes" id="UP000230069"/>
    </source>
</evidence>
<evidence type="ECO:0000313" key="1">
    <source>
        <dbReference type="EMBL" id="PIA61188.1"/>
    </source>
</evidence>
<reference evidence="1 2" key="1">
    <citation type="submission" date="2017-09" db="EMBL/GenBank/DDBJ databases">
        <title>WGS assembly of Aquilegia coerulea Goldsmith.</title>
        <authorList>
            <person name="Hodges S."/>
            <person name="Kramer E."/>
            <person name="Nordborg M."/>
            <person name="Tomkins J."/>
            <person name="Borevitz J."/>
            <person name="Derieg N."/>
            <person name="Yan J."/>
            <person name="Mihaltcheva S."/>
            <person name="Hayes R.D."/>
            <person name="Rokhsar D."/>
        </authorList>
    </citation>
    <scope>NUCLEOTIDE SEQUENCE [LARGE SCALE GENOMIC DNA]</scope>
    <source>
        <strain evidence="2">cv. Goldsmith</strain>
    </source>
</reference>